<accession>A0ABR5Q171</accession>
<evidence type="ECO:0000313" key="2">
    <source>
        <dbReference type="EMBL" id="KRO02492.1"/>
    </source>
</evidence>
<feature type="transmembrane region" description="Helical" evidence="1">
    <location>
        <begin position="206"/>
        <end position="230"/>
    </location>
</feature>
<dbReference type="GeneID" id="84904718"/>
<feature type="transmembrane region" description="Helical" evidence="1">
    <location>
        <begin position="75"/>
        <end position="91"/>
    </location>
</feature>
<feature type="transmembrane region" description="Helical" evidence="1">
    <location>
        <begin position="111"/>
        <end position="133"/>
    </location>
</feature>
<gene>
    <name evidence="2" type="ORF">IV60_GL000939</name>
</gene>
<dbReference type="InterPro" id="IPR009323">
    <property type="entry name" value="DUF979"/>
</dbReference>
<sequence>MDAVIAFYTSTDPKITLSTKLLEVVFVLIGLVAIYAGISNFRDKTNAKRIGTGVFWTMLGLLFIVGKWIPSEWTGVGLIVMLLPAVFKQVGRGEDVIKPTEEEMSLAYKSVGNKIFLASFSIGVFALLFAFFFPKISTLVGLTVGVFVGCGILLAMRPGVNTPKLFLDDSRRMLDIVGPLVMLPTLLSILGATFTAAGVGEVISHLVGAVIPEGNLVVGIIVYCVGMALFTAIMGNAFAAITVLTVGIGAPFVLSLGADPTVVGALALTCGFCGTLMTPMAANFNIVPVAILEMDDEYGVIKKQVIPAVFMLTVQVLMMIVLVAF</sequence>
<keyword evidence="1" id="KW-0472">Membrane</keyword>
<organism evidence="2 3">
    <name type="scientific">Lancefieldella rimae</name>
    <dbReference type="NCBI Taxonomy" id="1383"/>
    <lineage>
        <taxon>Bacteria</taxon>
        <taxon>Bacillati</taxon>
        <taxon>Actinomycetota</taxon>
        <taxon>Coriobacteriia</taxon>
        <taxon>Coriobacteriales</taxon>
        <taxon>Atopobiaceae</taxon>
        <taxon>Lancefieldella</taxon>
    </lineage>
</organism>
<feature type="transmembrane region" description="Helical" evidence="1">
    <location>
        <begin position="176"/>
        <end position="200"/>
    </location>
</feature>
<keyword evidence="3" id="KW-1185">Reference proteome</keyword>
<feature type="transmembrane region" description="Helical" evidence="1">
    <location>
        <begin position="139"/>
        <end position="156"/>
    </location>
</feature>
<keyword evidence="1" id="KW-0812">Transmembrane</keyword>
<feature type="transmembrane region" description="Helical" evidence="1">
    <location>
        <begin position="305"/>
        <end position="324"/>
    </location>
</feature>
<name>A0ABR5Q171_9ACTN</name>
<evidence type="ECO:0000256" key="1">
    <source>
        <dbReference type="SAM" id="Phobius"/>
    </source>
</evidence>
<dbReference type="Pfam" id="PF06166">
    <property type="entry name" value="DUF979"/>
    <property type="match status" value="1"/>
</dbReference>
<feature type="transmembrane region" description="Helical" evidence="1">
    <location>
        <begin position="50"/>
        <end position="69"/>
    </location>
</feature>
<feature type="transmembrane region" description="Helical" evidence="1">
    <location>
        <begin position="262"/>
        <end position="284"/>
    </location>
</feature>
<dbReference type="EMBL" id="JQCP01000002">
    <property type="protein sequence ID" value="KRO02492.1"/>
    <property type="molecule type" value="Genomic_DNA"/>
</dbReference>
<protein>
    <submittedName>
        <fullName evidence="2">Membrane protein</fullName>
    </submittedName>
</protein>
<dbReference type="Proteomes" id="UP000051927">
    <property type="component" value="Unassembled WGS sequence"/>
</dbReference>
<comment type="caution">
    <text evidence="2">The sequence shown here is derived from an EMBL/GenBank/DDBJ whole genome shotgun (WGS) entry which is preliminary data.</text>
</comment>
<reference evidence="2 3" key="1">
    <citation type="journal article" date="2015" name="Genome Announc.">
        <title>Expanding the biotechnology potential of lactobacilli through comparative genomics of 213 strains and associated genera.</title>
        <authorList>
            <person name="Sun Z."/>
            <person name="Harris H.M."/>
            <person name="McCann A."/>
            <person name="Guo C."/>
            <person name="Argimon S."/>
            <person name="Zhang W."/>
            <person name="Yang X."/>
            <person name="Jeffery I.B."/>
            <person name="Cooney J.C."/>
            <person name="Kagawa T.F."/>
            <person name="Liu W."/>
            <person name="Song Y."/>
            <person name="Salvetti E."/>
            <person name="Wrobel A."/>
            <person name="Rasinkangas P."/>
            <person name="Parkhill J."/>
            <person name="Rea M.C."/>
            <person name="O'Sullivan O."/>
            <person name="Ritari J."/>
            <person name="Douillard F.P."/>
            <person name="Paul Ross R."/>
            <person name="Yang R."/>
            <person name="Briner A.E."/>
            <person name="Felis G.E."/>
            <person name="de Vos W.M."/>
            <person name="Barrangou R."/>
            <person name="Klaenhammer T.R."/>
            <person name="Caufield P.W."/>
            <person name="Cui Y."/>
            <person name="Zhang H."/>
            <person name="O'Toole P.W."/>
        </authorList>
    </citation>
    <scope>NUCLEOTIDE SEQUENCE [LARGE SCALE GENOMIC DNA]</scope>
    <source>
        <strain evidence="2 3">DSM 7090</strain>
    </source>
</reference>
<dbReference type="RefSeq" id="WP_003149156.1">
    <property type="nucleotide sequence ID" value="NZ_JQCP01000002.1"/>
</dbReference>
<feature type="transmembrane region" description="Helical" evidence="1">
    <location>
        <begin position="20"/>
        <end position="38"/>
    </location>
</feature>
<feature type="transmembrane region" description="Helical" evidence="1">
    <location>
        <begin position="237"/>
        <end position="256"/>
    </location>
</feature>
<proteinExistence type="predicted"/>
<keyword evidence="1" id="KW-1133">Transmembrane helix</keyword>
<evidence type="ECO:0000313" key="3">
    <source>
        <dbReference type="Proteomes" id="UP000051927"/>
    </source>
</evidence>